<dbReference type="RefSeq" id="WP_077494233.1">
    <property type="nucleotide sequence ID" value="NZ_MLHG01000044.1"/>
</dbReference>
<proteinExistence type="predicted"/>
<keyword evidence="2" id="KW-1185">Reference proteome</keyword>
<evidence type="ECO:0000313" key="1">
    <source>
        <dbReference type="EMBL" id="OOF39174.1"/>
    </source>
</evidence>
<reference evidence="1 2" key="1">
    <citation type="submission" date="2016-10" db="EMBL/GenBank/DDBJ databases">
        <title>Rodentibacter gen. nov. and new species.</title>
        <authorList>
            <person name="Christensen H."/>
        </authorList>
    </citation>
    <scope>NUCLEOTIDE SEQUENCE [LARGE SCALE GENOMIC DNA]</scope>
    <source>
        <strain evidence="1 2">Ppn418</strain>
    </source>
</reference>
<comment type="caution">
    <text evidence="1">The sequence shown here is derived from an EMBL/GenBank/DDBJ whole genome shotgun (WGS) entry which is preliminary data.</text>
</comment>
<accession>A0A1V3IF72</accession>
<protein>
    <submittedName>
        <fullName evidence="1">Uncharacterized protein</fullName>
    </submittedName>
</protein>
<dbReference type="EMBL" id="MLHG01000044">
    <property type="protein sequence ID" value="OOF39174.1"/>
    <property type="molecule type" value="Genomic_DNA"/>
</dbReference>
<name>A0A1V3IF72_9PAST</name>
<dbReference type="AlphaFoldDB" id="A0A1V3IF72"/>
<sequence>MTNLTQSQPNLVFHRIFEIGPRIQSLSFTSDEVKAHLSHFIAQIKARIGTNCSLSAFPQRIFTQSSWKLHAEGSLGEVHLLFNISGRFQLPSLPSENWPARLNIELSDHVDAYWLIQYLLWQLNATWCLSADLSPVFGDNIVNNE</sequence>
<organism evidence="1 2">
    <name type="scientific">Rodentibacter mrazii</name>
    <dbReference type="NCBI Taxonomy" id="1908257"/>
    <lineage>
        <taxon>Bacteria</taxon>
        <taxon>Pseudomonadati</taxon>
        <taxon>Pseudomonadota</taxon>
        <taxon>Gammaproteobacteria</taxon>
        <taxon>Pasteurellales</taxon>
        <taxon>Pasteurellaceae</taxon>
        <taxon>Rodentibacter</taxon>
    </lineage>
</organism>
<gene>
    <name evidence="1" type="ORF">BKK47_07335</name>
</gene>
<dbReference type="Proteomes" id="UP000189426">
    <property type="component" value="Unassembled WGS sequence"/>
</dbReference>
<dbReference type="STRING" id="1908257.BKK47_07335"/>
<evidence type="ECO:0000313" key="2">
    <source>
        <dbReference type="Proteomes" id="UP000189426"/>
    </source>
</evidence>